<evidence type="ECO:0000313" key="1">
    <source>
        <dbReference type="EMBL" id="ETW77145.1"/>
    </source>
</evidence>
<organism evidence="1 3">
    <name type="scientific">Heterobasidion irregulare (strain TC 32-1)</name>
    <dbReference type="NCBI Taxonomy" id="747525"/>
    <lineage>
        <taxon>Eukaryota</taxon>
        <taxon>Fungi</taxon>
        <taxon>Dikarya</taxon>
        <taxon>Basidiomycota</taxon>
        <taxon>Agaricomycotina</taxon>
        <taxon>Agaricomycetes</taxon>
        <taxon>Russulales</taxon>
        <taxon>Bondarzewiaceae</taxon>
        <taxon>Heterobasidion</taxon>
        <taxon>Heterobasidion annosum species complex</taxon>
    </lineage>
</organism>
<gene>
    <name evidence="1" type="ORF">HETIRDRAFT_326437</name>
    <name evidence="2" type="ORF">HETIRDRAFT_327230</name>
</gene>
<evidence type="ECO:0000313" key="3">
    <source>
        <dbReference type="Proteomes" id="UP000030671"/>
    </source>
</evidence>
<dbReference type="KEGG" id="hir:HETIRDRAFT_327230"/>
<protein>
    <submittedName>
        <fullName evidence="1">Uncharacterized protein</fullName>
    </submittedName>
</protein>
<dbReference type="EMBL" id="KI925463">
    <property type="protein sequence ID" value="ETW77145.1"/>
    <property type="molecule type" value="Genomic_DNA"/>
</dbReference>
<dbReference type="AlphaFoldDB" id="W4JVP0"/>
<evidence type="ECO:0000313" key="2">
    <source>
        <dbReference type="EMBL" id="ETW77169.1"/>
    </source>
</evidence>
<dbReference type="KEGG" id="hir:HETIRDRAFT_326437"/>
<sequence length="112" mass="12591">MPRTSFSAAIYLKAVLGCPGATCVRRFSLSLLKDLLQPQHPRQFKTYAQLEVPLHHDLFSSFPTLKNSLPMDLLQVGVYIVSISEIRECQPVRSQELHDNVSGEFYSLAAQV</sequence>
<dbReference type="RefSeq" id="XP_009550711.1">
    <property type="nucleotide sequence ID" value="XM_009552416.1"/>
</dbReference>
<name>W4JVP0_HETIT</name>
<dbReference type="EMBL" id="KI925463">
    <property type="protein sequence ID" value="ETW77169.1"/>
    <property type="molecule type" value="Genomic_DNA"/>
</dbReference>
<proteinExistence type="predicted"/>
<dbReference type="RefSeq" id="XP_009550688.1">
    <property type="nucleotide sequence ID" value="XM_009552393.1"/>
</dbReference>
<accession>W4JVP0</accession>
<dbReference type="GeneID" id="20671309"/>
<dbReference type="Proteomes" id="UP000030671">
    <property type="component" value="Unassembled WGS sequence"/>
</dbReference>
<reference evidence="1 3" key="1">
    <citation type="journal article" date="2012" name="New Phytol.">
        <title>Insight into trade-off between wood decay and parasitism from the genome of a fungal forest pathogen.</title>
        <authorList>
            <person name="Olson A."/>
            <person name="Aerts A."/>
            <person name="Asiegbu F."/>
            <person name="Belbahri L."/>
            <person name="Bouzid O."/>
            <person name="Broberg A."/>
            <person name="Canback B."/>
            <person name="Coutinho P.M."/>
            <person name="Cullen D."/>
            <person name="Dalman K."/>
            <person name="Deflorio G."/>
            <person name="van Diepen L.T."/>
            <person name="Dunand C."/>
            <person name="Duplessis S."/>
            <person name="Durling M."/>
            <person name="Gonthier P."/>
            <person name="Grimwood J."/>
            <person name="Fossdal C.G."/>
            <person name="Hansson D."/>
            <person name="Henrissat B."/>
            <person name="Hietala A."/>
            <person name="Himmelstrand K."/>
            <person name="Hoffmeister D."/>
            <person name="Hogberg N."/>
            <person name="James T.Y."/>
            <person name="Karlsson M."/>
            <person name="Kohler A."/>
            <person name="Kues U."/>
            <person name="Lee Y.H."/>
            <person name="Lin Y.C."/>
            <person name="Lind M."/>
            <person name="Lindquist E."/>
            <person name="Lombard V."/>
            <person name="Lucas S."/>
            <person name="Lunden K."/>
            <person name="Morin E."/>
            <person name="Murat C."/>
            <person name="Park J."/>
            <person name="Raffaello T."/>
            <person name="Rouze P."/>
            <person name="Salamov A."/>
            <person name="Schmutz J."/>
            <person name="Solheim H."/>
            <person name="Stahlberg J."/>
            <person name="Velez H."/>
            <person name="de Vries R.P."/>
            <person name="Wiebenga A."/>
            <person name="Woodward S."/>
            <person name="Yakovlev I."/>
            <person name="Garbelotto M."/>
            <person name="Martin F."/>
            <person name="Grigoriev I.V."/>
            <person name="Stenlid J."/>
        </authorList>
    </citation>
    <scope>NUCLEOTIDE SEQUENCE [LARGE SCALE GENOMIC DNA]</scope>
    <source>
        <strain evidence="1 3">TC 32-1</strain>
    </source>
</reference>
<dbReference type="GeneID" id="20671241"/>
<dbReference type="HOGENOM" id="CLU_2146195_0_0_1"/>
<keyword evidence="3" id="KW-1185">Reference proteome</keyword>